<dbReference type="GO" id="GO:0004815">
    <property type="term" value="F:aspartate-tRNA ligase activity"/>
    <property type="evidence" value="ECO:0007669"/>
    <property type="project" value="UniProtKB-EC"/>
</dbReference>
<feature type="binding site" evidence="7">
    <location>
        <position position="449"/>
    </location>
    <ligand>
        <name>L-aspartate</name>
        <dbReference type="ChEBI" id="CHEBI:29991"/>
    </ligand>
</feature>
<dbReference type="SUPFAM" id="SSF50249">
    <property type="entry name" value="Nucleic acid-binding proteins"/>
    <property type="match status" value="1"/>
</dbReference>
<dbReference type="Pfam" id="PF01336">
    <property type="entry name" value="tRNA_anti-codon"/>
    <property type="match status" value="1"/>
</dbReference>
<organism evidence="9 10">
    <name type="scientific">Hamadaea flava</name>
    <dbReference type="NCBI Taxonomy" id="1742688"/>
    <lineage>
        <taxon>Bacteria</taxon>
        <taxon>Bacillati</taxon>
        <taxon>Actinomycetota</taxon>
        <taxon>Actinomycetes</taxon>
        <taxon>Micromonosporales</taxon>
        <taxon>Micromonosporaceae</taxon>
        <taxon>Hamadaea</taxon>
    </lineage>
</organism>
<dbReference type="InterPro" id="IPR004115">
    <property type="entry name" value="GAD-like_sf"/>
</dbReference>
<feature type="domain" description="Aminoacyl-transfer RNA synthetases class-II family profile" evidence="8">
    <location>
        <begin position="140"/>
        <end position="556"/>
    </location>
</feature>
<feature type="binding site" evidence="7">
    <location>
        <position position="483"/>
    </location>
    <ligand>
        <name>ATP</name>
        <dbReference type="ChEBI" id="CHEBI:30616"/>
    </ligand>
</feature>
<dbReference type="NCBIfam" id="TIGR00459">
    <property type="entry name" value="aspS_bact"/>
    <property type="match status" value="1"/>
</dbReference>
<dbReference type="CDD" id="cd00777">
    <property type="entry name" value="AspRS_core"/>
    <property type="match status" value="1"/>
</dbReference>
<dbReference type="InterPro" id="IPR004524">
    <property type="entry name" value="Asp-tRNA-ligase_1"/>
</dbReference>
<feature type="binding site" evidence="7">
    <location>
        <begin position="535"/>
        <end position="538"/>
    </location>
    <ligand>
        <name>ATP</name>
        <dbReference type="ChEBI" id="CHEBI:30616"/>
    </ligand>
</feature>
<dbReference type="InterPro" id="IPR004365">
    <property type="entry name" value="NA-bd_OB_tRNA"/>
</dbReference>
<reference evidence="10" key="1">
    <citation type="journal article" date="2019" name="Int. J. Syst. Evol. Microbiol.">
        <title>The Global Catalogue of Microorganisms (GCM) 10K type strain sequencing project: providing services to taxonomists for standard genome sequencing and annotation.</title>
        <authorList>
            <consortium name="The Broad Institute Genomics Platform"/>
            <consortium name="The Broad Institute Genome Sequencing Center for Infectious Disease"/>
            <person name="Wu L."/>
            <person name="Ma J."/>
        </authorList>
    </citation>
    <scope>NUCLEOTIDE SEQUENCE [LARGE SCALE GENOMIC DNA]</scope>
    <source>
        <strain evidence="10">CGMCC 4.7289</strain>
    </source>
</reference>
<dbReference type="Gene3D" id="2.40.50.140">
    <property type="entry name" value="Nucleic acid-binding proteins"/>
    <property type="match status" value="1"/>
</dbReference>
<feature type="binding site" evidence="7">
    <location>
        <begin position="219"/>
        <end position="221"/>
    </location>
    <ligand>
        <name>ATP</name>
        <dbReference type="ChEBI" id="CHEBI:30616"/>
    </ligand>
</feature>
<dbReference type="InterPro" id="IPR006195">
    <property type="entry name" value="aa-tRNA-synth_II"/>
</dbReference>
<dbReference type="Pfam" id="PF00152">
    <property type="entry name" value="tRNA-synt_2"/>
    <property type="match status" value="1"/>
</dbReference>
<evidence type="ECO:0000256" key="5">
    <source>
        <dbReference type="ARBA" id="ARBA00022917"/>
    </source>
</evidence>
<dbReference type="InterPro" id="IPR045864">
    <property type="entry name" value="aa-tRNA-synth_II/BPL/LPL"/>
</dbReference>
<evidence type="ECO:0000256" key="3">
    <source>
        <dbReference type="ARBA" id="ARBA00022741"/>
    </source>
</evidence>
<gene>
    <name evidence="7 9" type="primary">aspS</name>
    <name evidence="9" type="ORF">ACFOZ4_20395</name>
</gene>
<keyword evidence="6 7" id="KW-0030">Aminoacyl-tRNA synthetase</keyword>
<keyword evidence="4 7" id="KW-0067">ATP-binding</keyword>
<evidence type="ECO:0000313" key="9">
    <source>
        <dbReference type="EMBL" id="MFC4132978.1"/>
    </source>
</evidence>
<dbReference type="PROSITE" id="PS50862">
    <property type="entry name" value="AA_TRNA_LIGASE_II"/>
    <property type="match status" value="1"/>
</dbReference>
<proteinExistence type="inferred from homology"/>
<name>A0ABV8LRK5_9ACTN</name>
<comment type="catalytic activity">
    <reaction evidence="7">
        <text>tRNA(Asx) + L-aspartate + ATP = L-aspartyl-tRNA(Asx) + AMP + diphosphate</text>
        <dbReference type="Rhea" id="RHEA:18349"/>
        <dbReference type="Rhea" id="RHEA-COMP:9710"/>
        <dbReference type="Rhea" id="RHEA-COMP:9711"/>
        <dbReference type="ChEBI" id="CHEBI:29991"/>
        <dbReference type="ChEBI" id="CHEBI:30616"/>
        <dbReference type="ChEBI" id="CHEBI:33019"/>
        <dbReference type="ChEBI" id="CHEBI:78442"/>
        <dbReference type="ChEBI" id="CHEBI:78516"/>
        <dbReference type="ChEBI" id="CHEBI:456215"/>
        <dbReference type="EC" id="6.1.1.23"/>
    </reaction>
</comment>
<keyword evidence="7" id="KW-0963">Cytoplasm</keyword>
<keyword evidence="3 7" id="KW-0547">Nucleotide-binding</keyword>
<feature type="region of interest" description="Aspartate" evidence="7">
    <location>
        <begin position="197"/>
        <end position="200"/>
    </location>
</feature>
<dbReference type="PANTHER" id="PTHR22594">
    <property type="entry name" value="ASPARTYL/LYSYL-TRNA SYNTHETASE"/>
    <property type="match status" value="1"/>
</dbReference>
<dbReference type="InterPro" id="IPR002312">
    <property type="entry name" value="Asp/Asn-tRNA-synth_IIb"/>
</dbReference>
<dbReference type="PANTHER" id="PTHR22594:SF5">
    <property type="entry name" value="ASPARTATE--TRNA LIGASE, MITOCHONDRIAL"/>
    <property type="match status" value="1"/>
</dbReference>
<feature type="binding site" evidence="7">
    <location>
        <position position="228"/>
    </location>
    <ligand>
        <name>ATP</name>
        <dbReference type="ChEBI" id="CHEBI:30616"/>
    </ligand>
</feature>
<dbReference type="RefSeq" id="WP_253752089.1">
    <property type="nucleotide sequence ID" value="NZ_JAMZDZ010000001.1"/>
</dbReference>
<comment type="subunit">
    <text evidence="7">Homodimer.</text>
</comment>
<feature type="site" description="Important for tRNA non-discrimination" evidence="7">
    <location>
        <position position="31"/>
    </location>
</feature>
<dbReference type="Gene3D" id="3.30.1360.30">
    <property type="entry name" value="GAD-like domain"/>
    <property type="match status" value="1"/>
</dbReference>
<evidence type="ECO:0000259" key="8">
    <source>
        <dbReference type="PROSITE" id="PS50862"/>
    </source>
</evidence>
<dbReference type="HAMAP" id="MF_00044">
    <property type="entry name" value="Asp_tRNA_synth_type1"/>
    <property type="match status" value="1"/>
</dbReference>
<dbReference type="EC" id="6.1.1.23" evidence="7"/>
<feature type="site" description="Important for tRNA non-discrimination" evidence="7">
    <location>
        <position position="81"/>
    </location>
</feature>
<evidence type="ECO:0000256" key="4">
    <source>
        <dbReference type="ARBA" id="ARBA00022840"/>
    </source>
</evidence>
<dbReference type="InterPro" id="IPR029351">
    <property type="entry name" value="GAD_dom"/>
</dbReference>
<dbReference type="InterPro" id="IPR004364">
    <property type="entry name" value="Aa-tRNA-synt_II"/>
</dbReference>
<evidence type="ECO:0000256" key="7">
    <source>
        <dbReference type="HAMAP-Rule" id="MF_00044"/>
    </source>
</evidence>
<dbReference type="InterPro" id="IPR047089">
    <property type="entry name" value="Asp-tRNA-ligase_1_N"/>
</dbReference>
<keyword evidence="10" id="KW-1185">Reference proteome</keyword>
<dbReference type="InterPro" id="IPR012340">
    <property type="entry name" value="NA-bd_OB-fold"/>
</dbReference>
<evidence type="ECO:0000256" key="6">
    <source>
        <dbReference type="ARBA" id="ARBA00023146"/>
    </source>
</evidence>
<dbReference type="NCBIfam" id="NF001750">
    <property type="entry name" value="PRK00476.1"/>
    <property type="match status" value="1"/>
</dbReference>
<dbReference type="SUPFAM" id="SSF55681">
    <property type="entry name" value="Class II aaRS and biotin synthetases"/>
    <property type="match status" value="1"/>
</dbReference>
<feature type="binding site" evidence="7">
    <location>
        <position position="219"/>
    </location>
    <ligand>
        <name>L-aspartate</name>
        <dbReference type="ChEBI" id="CHEBI:29991"/>
    </ligand>
</feature>
<sequence>MIRTHNAGTLRPTHVGEVVTLAGWVARRRDHGGVTFIDLRDDSGIAQVVLRPGEAGSEQAHALRNEFCVKVTGTVSERPAGNENPDLPTGAIEVIVSDLEVLSTAAPLPFPIDDHVEANDDIRIRHRYLDLRRPGPAKAMKLRSRANQIAREILHARDFHEIETPTLTRSTPEGARDFLVPVRLQPGSWYALPQSPQLFKQLLMVAGMERYYQIARCYRDEDFRADRQPEFTQLDIEMSFVTQDDVIDLAEAVVTKLWSELAGYDIPTPIRRIPFGEAMDRYGSDKPDLRFGSELTDLTGYFQGTEFRVFQAAYVGAVVMPGGASQTRKELDGWQDWAKSRGAKGLAYLLLDAETGEPKGPVAKNLSEAHLAGLADAVGAKPGDAVFFGAGEKRRTQELLGAARLEIGKRANLIDPDAWAFCWIVDAPMFEPVYDDKDDTIQIGWTALHHPFTSPNAEWIDKFDDDPEHALAYAYDIVCNGNEIGGGSIRIHRSDVQERVFTLLGISGQEQRDKFGFLLDAFAYGPPPHGGIALGWDRVCMLLAGADSIREVIAFPKTGNGYDPLTGAPTPITAQQRAEAGVDFKPKAPAA</sequence>
<comment type="similarity">
    <text evidence="1 7">Belongs to the class-II aminoacyl-tRNA synthetase family. Type 1 subfamily.</text>
</comment>
<keyword evidence="2 7" id="KW-0436">Ligase</keyword>
<protein>
    <recommendedName>
        <fullName evidence="7">Aspartate--tRNA(Asp/Asn) ligase</fullName>
        <ecNumber evidence="7">6.1.1.23</ecNumber>
    </recommendedName>
    <alternativeName>
        <fullName evidence="7">Aspartyl-tRNA synthetase</fullName>
        <shortName evidence="7">AspRS</shortName>
    </alternativeName>
    <alternativeName>
        <fullName evidence="7">Non-discriminating aspartyl-tRNA synthetase</fullName>
        <shortName evidence="7">ND-AspRS</shortName>
    </alternativeName>
</protein>
<comment type="subcellular location">
    <subcellularLocation>
        <location evidence="7">Cytoplasm</location>
    </subcellularLocation>
</comment>
<dbReference type="Gene3D" id="3.30.930.10">
    <property type="entry name" value="Bira Bifunctional Protein, Domain 2"/>
    <property type="match status" value="1"/>
</dbReference>
<dbReference type="Pfam" id="PF02938">
    <property type="entry name" value="GAD"/>
    <property type="match status" value="1"/>
</dbReference>
<accession>A0ABV8LRK5</accession>
<feature type="binding site" evidence="7">
    <location>
        <position position="490"/>
    </location>
    <ligand>
        <name>L-aspartate</name>
        <dbReference type="ChEBI" id="CHEBI:29991"/>
    </ligand>
</feature>
<dbReference type="Proteomes" id="UP001595816">
    <property type="component" value="Unassembled WGS sequence"/>
</dbReference>
<evidence type="ECO:0000313" key="10">
    <source>
        <dbReference type="Proteomes" id="UP001595816"/>
    </source>
</evidence>
<comment type="caution">
    <text evidence="9">The sequence shown here is derived from an EMBL/GenBank/DDBJ whole genome shotgun (WGS) entry which is preliminary data.</text>
</comment>
<dbReference type="EMBL" id="JBHSAY010000009">
    <property type="protein sequence ID" value="MFC4132978.1"/>
    <property type="molecule type" value="Genomic_DNA"/>
</dbReference>
<feature type="binding site" evidence="7">
    <location>
        <position position="173"/>
    </location>
    <ligand>
        <name>L-aspartate</name>
        <dbReference type="ChEBI" id="CHEBI:29991"/>
    </ligand>
</feature>
<evidence type="ECO:0000256" key="1">
    <source>
        <dbReference type="ARBA" id="ARBA00006303"/>
    </source>
</evidence>
<dbReference type="InterPro" id="IPR047090">
    <property type="entry name" value="AspRS_core"/>
</dbReference>
<dbReference type="SUPFAM" id="SSF55261">
    <property type="entry name" value="GAD domain-like"/>
    <property type="match status" value="1"/>
</dbReference>
<dbReference type="PRINTS" id="PR01042">
    <property type="entry name" value="TRNASYNTHASP"/>
</dbReference>
<dbReference type="CDD" id="cd04317">
    <property type="entry name" value="EcAspRS_like_N"/>
    <property type="match status" value="1"/>
</dbReference>
<evidence type="ECO:0000256" key="2">
    <source>
        <dbReference type="ARBA" id="ARBA00022598"/>
    </source>
</evidence>
<comment type="function">
    <text evidence="7">Aspartyl-tRNA synthetase with relaxed tRNA specificity since it is able to aspartylate not only its cognate tRNA(Asp) but also tRNA(Asn). Reaction proceeds in two steps: L-aspartate is first activated by ATP to form Asp-AMP and then transferred to the acceptor end of tRNA(Asp/Asn).</text>
</comment>
<keyword evidence="5 7" id="KW-0648">Protein biosynthesis</keyword>